<feature type="transmembrane region" description="Helical" evidence="2">
    <location>
        <begin position="142"/>
        <end position="164"/>
    </location>
</feature>
<organism evidence="3 4">
    <name type="scientific">Conexibacter stalactiti</name>
    <dbReference type="NCBI Taxonomy" id="1940611"/>
    <lineage>
        <taxon>Bacteria</taxon>
        <taxon>Bacillati</taxon>
        <taxon>Actinomycetota</taxon>
        <taxon>Thermoleophilia</taxon>
        <taxon>Solirubrobacterales</taxon>
        <taxon>Conexibacteraceae</taxon>
        <taxon>Conexibacter</taxon>
    </lineage>
</organism>
<feature type="compositionally biased region" description="Basic and acidic residues" evidence="1">
    <location>
        <begin position="349"/>
        <end position="360"/>
    </location>
</feature>
<keyword evidence="4" id="KW-1185">Reference proteome</keyword>
<feature type="compositionally biased region" description="Low complexity" evidence="1">
    <location>
        <begin position="600"/>
        <end position="611"/>
    </location>
</feature>
<comment type="caution">
    <text evidence="3">The sequence shown here is derived from an EMBL/GenBank/DDBJ whole genome shotgun (WGS) entry which is preliminary data.</text>
</comment>
<feature type="region of interest" description="Disordered" evidence="1">
    <location>
        <begin position="345"/>
        <end position="366"/>
    </location>
</feature>
<protein>
    <submittedName>
        <fullName evidence="3">Uncharacterized protein</fullName>
    </submittedName>
</protein>
<dbReference type="PANTHER" id="PTHR48174">
    <property type="entry name" value="DUF946 FAMILY PROTEIN"/>
    <property type="match status" value="1"/>
</dbReference>
<evidence type="ECO:0000256" key="2">
    <source>
        <dbReference type="SAM" id="Phobius"/>
    </source>
</evidence>
<evidence type="ECO:0000256" key="1">
    <source>
        <dbReference type="SAM" id="MobiDB-lite"/>
    </source>
</evidence>
<proteinExistence type="predicted"/>
<feature type="transmembrane region" description="Helical" evidence="2">
    <location>
        <begin position="51"/>
        <end position="78"/>
    </location>
</feature>
<dbReference type="EMBL" id="JAWSTH010000037">
    <property type="protein sequence ID" value="MDW5595647.1"/>
    <property type="molecule type" value="Genomic_DNA"/>
</dbReference>
<evidence type="ECO:0000313" key="3">
    <source>
        <dbReference type="EMBL" id="MDW5595647.1"/>
    </source>
</evidence>
<gene>
    <name evidence="3" type="ORF">R7226_14955</name>
</gene>
<sequence>MNERVRVALQLLGAVAGLAALATLAGGAIVLLRFEALDMPADQALNLLPKQLLLITGLHALALPVAVAILCALPLALLVRARRKALAWMLFALIALGVIVRMVAVMPEPADAPLGWTAIVVLLLAGAITAAVAIAKARPIGLSWILLATFAVAGAGLAVVRTWVTPKLEPVALLTDGRPSSFAGFYVGQTSDRVYIAPLPGGGAVDHPFADAPIVRIAEIRRDRVLALVLRAPAGLDNDQSGRRQAQSLLADLRAATAPADVAEPVNTADPVRTFAPLVSLHADERSLPMSADDFVAHSRLVWAISGCTPLRERSFDMRRLAGPDAYAHRDADERCREADDGPLITAADHTRPFDTKDRPAGLGPREGFALDVDDEWRAPKVKLLEESGQKYLPKTPLYVEQHPDEAPDGKPAKRITYWLFYGLSQPPGPGAVTKALVHEGDWERISVLVRETAADRWQPLSVTYHFHDENRDVPWASVTRSSLDGGLHPYAFSALGSHATYWVDGDFESLPKIGGTPVRAPIYDHAMACGDCAQWRTWENVVDVRARPWYGFGGAWGAIGKMGGTTGPLGPSTWKIRDPGNSPTDTVHRPLMPSPVQATPPADGTAPAGG</sequence>
<dbReference type="Proteomes" id="UP001284601">
    <property type="component" value="Unassembled WGS sequence"/>
</dbReference>
<keyword evidence="2" id="KW-0812">Transmembrane</keyword>
<feature type="region of interest" description="Disordered" evidence="1">
    <location>
        <begin position="569"/>
        <end position="611"/>
    </location>
</feature>
<dbReference type="PANTHER" id="PTHR48174:SF5">
    <property type="entry name" value="VACUOLAR PROTEIN SORTING-ASSOCIATED PROTEIN 62"/>
    <property type="match status" value="1"/>
</dbReference>
<name>A0ABU4HQW2_9ACTN</name>
<keyword evidence="2" id="KW-0472">Membrane</keyword>
<keyword evidence="2" id="KW-1133">Transmembrane helix</keyword>
<accession>A0ABU4HQW2</accession>
<reference evidence="4" key="1">
    <citation type="submission" date="2023-07" db="EMBL/GenBank/DDBJ databases">
        <title>Conexibacter stalactiti sp. nov., isolated from stalactites in a lava cave and emended description of the genus Conexibacter.</title>
        <authorList>
            <person name="Lee S.D."/>
        </authorList>
    </citation>
    <scope>NUCLEOTIDE SEQUENCE [LARGE SCALE GENOMIC DNA]</scope>
    <source>
        <strain evidence="4">KCTC 39840</strain>
    </source>
</reference>
<feature type="transmembrane region" description="Helical" evidence="2">
    <location>
        <begin position="85"/>
        <end position="104"/>
    </location>
</feature>
<feature type="transmembrane region" description="Helical" evidence="2">
    <location>
        <begin position="116"/>
        <end position="135"/>
    </location>
</feature>
<evidence type="ECO:0000313" key="4">
    <source>
        <dbReference type="Proteomes" id="UP001284601"/>
    </source>
</evidence>
<dbReference type="RefSeq" id="WP_318597981.1">
    <property type="nucleotide sequence ID" value="NZ_JAWSTH010000037.1"/>
</dbReference>